<organism evidence="2 3">
    <name type="scientific">Paralvinella palmiformis</name>
    <dbReference type="NCBI Taxonomy" id="53620"/>
    <lineage>
        <taxon>Eukaryota</taxon>
        <taxon>Metazoa</taxon>
        <taxon>Spiralia</taxon>
        <taxon>Lophotrochozoa</taxon>
        <taxon>Annelida</taxon>
        <taxon>Polychaeta</taxon>
        <taxon>Sedentaria</taxon>
        <taxon>Canalipalpata</taxon>
        <taxon>Terebellida</taxon>
        <taxon>Terebelliformia</taxon>
        <taxon>Alvinellidae</taxon>
        <taxon>Paralvinella</taxon>
    </lineage>
</organism>
<evidence type="ECO:0000313" key="3">
    <source>
        <dbReference type="Proteomes" id="UP001208570"/>
    </source>
</evidence>
<proteinExistence type="predicted"/>
<dbReference type="EMBL" id="JAODUP010000178">
    <property type="protein sequence ID" value="KAK2158048.1"/>
    <property type="molecule type" value="Genomic_DNA"/>
</dbReference>
<dbReference type="Proteomes" id="UP001208570">
    <property type="component" value="Unassembled WGS sequence"/>
</dbReference>
<evidence type="ECO:0000313" key="2">
    <source>
        <dbReference type="EMBL" id="KAK2158048.1"/>
    </source>
</evidence>
<reference evidence="2" key="1">
    <citation type="journal article" date="2023" name="Mol. Biol. Evol.">
        <title>Third-Generation Sequencing Reveals the Adaptive Role of the Epigenome in Three Deep-Sea Polychaetes.</title>
        <authorList>
            <person name="Perez M."/>
            <person name="Aroh O."/>
            <person name="Sun Y."/>
            <person name="Lan Y."/>
            <person name="Juniper S.K."/>
            <person name="Young C.R."/>
            <person name="Angers B."/>
            <person name="Qian P.Y."/>
        </authorList>
    </citation>
    <scope>NUCLEOTIDE SEQUENCE</scope>
    <source>
        <strain evidence="2">P08H-3</strain>
    </source>
</reference>
<feature type="compositionally biased region" description="Basic residues" evidence="1">
    <location>
        <begin position="29"/>
        <end position="47"/>
    </location>
</feature>
<evidence type="ECO:0000256" key="1">
    <source>
        <dbReference type="SAM" id="MobiDB-lite"/>
    </source>
</evidence>
<protein>
    <submittedName>
        <fullName evidence="2">Uncharacterized protein</fullName>
    </submittedName>
</protein>
<sequence length="314" mass="36488">MLLNHVCIDRIDVQKCNPVLQLIPFLSKQHSKREGHKSSNKHKGRDHRSREDSTSMSRQSRERSDEPDDDIIGEKKEKKSTERRSPVKVVHSAVKTVDRQSDNDSSTAMSMSEDEADKESDQSFDFHSKSGGQDQSKFVDAPDSAMAARVERLKRPSSREHQPPDNDTVKERYYSPQQEFDSSPPPPTKVQSAARYPSDMYEKQFDREQEYIQVYKQNTRYGEERQKLIVNTSTERVHQKQVPDIQSPMETCRDVGRVQRSTEPEGVMSTFDRKVVHEFDDFKAPARKQLSHDEYDKQRKFVENPVSRGMVYYV</sequence>
<keyword evidence="3" id="KW-1185">Reference proteome</keyword>
<feature type="compositionally biased region" description="Basic and acidic residues" evidence="1">
    <location>
        <begin position="48"/>
        <end position="64"/>
    </location>
</feature>
<feature type="region of interest" description="Disordered" evidence="1">
    <location>
        <begin position="28"/>
        <end position="195"/>
    </location>
</feature>
<feature type="compositionally biased region" description="Basic and acidic residues" evidence="1">
    <location>
        <begin position="149"/>
        <end position="173"/>
    </location>
</feature>
<gene>
    <name evidence="2" type="ORF">LSH36_178g04024</name>
</gene>
<feature type="compositionally biased region" description="Basic and acidic residues" evidence="1">
    <location>
        <begin position="72"/>
        <end position="85"/>
    </location>
</feature>
<dbReference type="AlphaFoldDB" id="A0AAD9N789"/>
<name>A0AAD9N789_9ANNE</name>
<comment type="caution">
    <text evidence="2">The sequence shown here is derived from an EMBL/GenBank/DDBJ whole genome shotgun (WGS) entry which is preliminary data.</text>
</comment>
<accession>A0AAD9N789</accession>
<feature type="compositionally biased region" description="Basic and acidic residues" evidence="1">
    <location>
        <begin position="119"/>
        <end position="128"/>
    </location>
</feature>